<comment type="caution">
    <text evidence="1">The sequence shown here is derived from an EMBL/GenBank/DDBJ whole genome shotgun (WGS) entry which is preliminary data.</text>
</comment>
<dbReference type="RefSeq" id="WP_051304146.1">
    <property type="nucleotide sequence ID" value="NZ_QXDL01000325.1"/>
</dbReference>
<sequence length="302" mass="33731">MPYNCRVDEPNKVQEHVVQLTSPKAKLYLEADTAIRRDLQGFPKALQAYDLLSMDPEARGHWDMSNYITMRKLGYNDHGRVHALLTGSASVAILKLLVEAGAKPDVMESGVGDLDDTYLVVLLSTMLHDIGNQVHRQHHEAFGVTLAIPLIDRILEKLYRDPEQRTELRSFMLHSIYTHDLIADPLTLEAGVTAVADGTDITKGRGRKAFALGSVDIHSISALAVDEVQIMKGERVPVEIRVVMNNSAGLFQVEETLTRKVLNSPIRSMVTVTAATRDELPGDQRIIRRVRLHPTEPRFTLD</sequence>
<dbReference type="OrthoDB" id="247014at2"/>
<organism evidence="1 2">
    <name type="scientific">Calidithermus terrae</name>
    <dbReference type="NCBI Taxonomy" id="1408545"/>
    <lineage>
        <taxon>Bacteria</taxon>
        <taxon>Thermotogati</taxon>
        <taxon>Deinococcota</taxon>
        <taxon>Deinococci</taxon>
        <taxon>Thermales</taxon>
        <taxon>Thermaceae</taxon>
        <taxon>Calidithermus</taxon>
    </lineage>
</organism>
<evidence type="ECO:0008006" key="3">
    <source>
        <dbReference type="Google" id="ProtNLM"/>
    </source>
</evidence>
<dbReference type="Proteomes" id="UP000265715">
    <property type="component" value="Unassembled WGS sequence"/>
</dbReference>
<accession>A0A399DXG7</accession>
<dbReference type="PANTHER" id="PTHR40517">
    <property type="entry name" value="METAL-DEPENDENT PHOSPHOHYDROLASE, HD SUPERFAMILY-RELATED"/>
    <property type="match status" value="1"/>
</dbReference>
<protein>
    <recommendedName>
        <fullName evidence="3">HD/PDEase domain-containing protein</fullName>
    </recommendedName>
</protein>
<dbReference type="Gene3D" id="1.10.3210.10">
    <property type="entry name" value="Hypothetical protein af1432"/>
    <property type="match status" value="1"/>
</dbReference>
<gene>
    <name evidence="1" type="ORF">Mterra_03899</name>
</gene>
<proteinExistence type="predicted"/>
<keyword evidence="2" id="KW-1185">Reference proteome</keyword>
<dbReference type="PANTHER" id="PTHR40517:SF1">
    <property type="entry name" value="METAL-DEPENDENT PHOSPHOHYDROLASE, HD SUPERFAMILY-RELATED"/>
    <property type="match status" value="1"/>
</dbReference>
<dbReference type="AlphaFoldDB" id="A0A399DXG7"/>
<dbReference type="InterPro" id="IPR039967">
    <property type="entry name" value="MJ1020-like"/>
</dbReference>
<dbReference type="SUPFAM" id="SSF109604">
    <property type="entry name" value="HD-domain/PDEase-like"/>
    <property type="match status" value="1"/>
</dbReference>
<reference evidence="1 2" key="1">
    <citation type="submission" date="2018-08" db="EMBL/GenBank/DDBJ databases">
        <title>Meiothermus terrae DSM 26712 genome sequencing project.</title>
        <authorList>
            <person name="Da Costa M.S."/>
            <person name="Albuquerque L."/>
            <person name="Raposo P."/>
            <person name="Froufe H.J.C."/>
            <person name="Barroso C.S."/>
            <person name="Egas C."/>
        </authorList>
    </citation>
    <scope>NUCLEOTIDE SEQUENCE [LARGE SCALE GENOMIC DNA]</scope>
    <source>
        <strain evidence="1 2">DSM 26712</strain>
    </source>
</reference>
<evidence type="ECO:0000313" key="2">
    <source>
        <dbReference type="Proteomes" id="UP000265715"/>
    </source>
</evidence>
<evidence type="ECO:0000313" key="1">
    <source>
        <dbReference type="EMBL" id="RIH76249.1"/>
    </source>
</evidence>
<name>A0A399DXG7_9DEIN</name>
<dbReference type="EMBL" id="QXDL01000325">
    <property type="protein sequence ID" value="RIH76249.1"/>
    <property type="molecule type" value="Genomic_DNA"/>
</dbReference>